<feature type="signal peptide" evidence="1">
    <location>
        <begin position="1"/>
        <end position="16"/>
    </location>
</feature>
<comment type="caution">
    <text evidence="2">The sequence shown here is derived from an EMBL/GenBank/DDBJ whole genome shotgun (WGS) entry which is preliminary data.</text>
</comment>
<evidence type="ECO:0000313" key="2">
    <source>
        <dbReference type="EMBL" id="KRZ12580.1"/>
    </source>
</evidence>
<keyword evidence="3" id="KW-1185">Reference proteome</keyword>
<evidence type="ECO:0000256" key="1">
    <source>
        <dbReference type="SAM" id="SignalP"/>
    </source>
</evidence>
<evidence type="ECO:0008006" key="4">
    <source>
        <dbReference type="Google" id="ProtNLM"/>
    </source>
</evidence>
<organism evidence="2 3">
    <name type="scientific">Trichinella zimbabwensis</name>
    <dbReference type="NCBI Taxonomy" id="268475"/>
    <lineage>
        <taxon>Eukaryota</taxon>
        <taxon>Metazoa</taxon>
        <taxon>Ecdysozoa</taxon>
        <taxon>Nematoda</taxon>
        <taxon>Enoplea</taxon>
        <taxon>Dorylaimia</taxon>
        <taxon>Trichinellida</taxon>
        <taxon>Trichinellidae</taxon>
        <taxon>Trichinella</taxon>
    </lineage>
</organism>
<gene>
    <name evidence="2" type="ORF">T11_2390</name>
</gene>
<evidence type="ECO:0000313" key="3">
    <source>
        <dbReference type="Proteomes" id="UP000055024"/>
    </source>
</evidence>
<protein>
    <recommendedName>
        <fullName evidence="4">Secreted protein</fullName>
    </recommendedName>
</protein>
<name>A0A0V1HQV9_9BILA</name>
<feature type="chain" id="PRO_5006879369" description="Secreted protein" evidence="1">
    <location>
        <begin position="17"/>
        <end position="94"/>
    </location>
</feature>
<reference evidence="2 3" key="1">
    <citation type="submission" date="2015-01" db="EMBL/GenBank/DDBJ databases">
        <title>Evolution of Trichinella species and genotypes.</title>
        <authorList>
            <person name="Korhonen P.K."/>
            <person name="Edoardo P."/>
            <person name="Giuseppe L.R."/>
            <person name="Gasser R.B."/>
        </authorList>
    </citation>
    <scope>NUCLEOTIDE SEQUENCE [LARGE SCALE GENOMIC DNA]</scope>
    <source>
        <strain evidence="2">ISS1029</strain>
    </source>
</reference>
<dbReference type="Proteomes" id="UP000055024">
    <property type="component" value="Unassembled WGS sequence"/>
</dbReference>
<proteinExistence type="predicted"/>
<sequence>MGLEFAIVFLIAFSFAVQFELFNSADVVQCYLYPLCASMLMKSASCNSDFPNSGVAVEHFDILTFNQNFDIELIHSRVERDIQIAPIYEHFQKL</sequence>
<keyword evidence="1" id="KW-0732">Signal</keyword>
<dbReference type="AlphaFoldDB" id="A0A0V1HQV9"/>
<accession>A0A0V1HQV9</accession>
<dbReference type="EMBL" id="JYDP01000039">
    <property type="protein sequence ID" value="KRZ12580.1"/>
    <property type="molecule type" value="Genomic_DNA"/>
</dbReference>